<accession>A0A484ICQ6</accession>
<dbReference type="AlphaFoldDB" id="A0A484ICQ6"/>
<reference evidence="1 2" key="1">
    <citation type="submission" date="2019-02" db="EMBL/GenBank/DDBJ databases">
        <authorList>
            <person name="Lehtovirta-Morley E L."/>
        </authorList>
    </citation>
    <scope>NUCLEOTIDE SEQUENCE [LARGE SCALE GENOMIC DNA]</scope>
    <source>
        <strain evidence="1">NFRAN1</strain>
    </source>
</reference>
<evidence type="ECO:0000313" key="1">
    <source>
        <dbReference type="EMBL" id="VFJ13999.1"/>
    </source>
</evidence>
<proteinExistence type="predicted"/>
<name>A0A484ICQ6_9ARCH</name>
<dbReference type="EMBL" id="LR216287">
    <property type="protein sequence ID" value="VFJ13999.1"/>
    <property type="molecule type" value="Genomic_DNA"/>
</dbReference>
<evidence type="ECO:0000313" key="2">
    <source>
        <dbReference type="Proteomes" id="UP000294299"/>
    </source>
</evidence>
<gene>
    <name evidence="1" type="ORF">NFRAN_1677</name>
</gene>
<protein>
    <submittedName>
        <fullName evidence="1">Uncharacterized protein</fullName>
    </submittedName>
</protein>
<dbReference type="Proteomes" id="UP000294299">
    <property type="component" value="Chromosome NFRAN"/>
</dbReference>
<organism evidence="1 2">
    <name type="scientific">Candidatus Nitrosocosmicus franklandianus</name>
    <dbReference type="NCBI Taxonomy" id="1798806"/>
    <lineage>
        <taxon>Archaea</taxon>
        <taxon>Nitrososphaerota</taxon>
        <taxon>Nitrososphaeria</taxon>
        <taxon>Nitrososphaerales</taxon>
        <taxon>Nitrososphaeraceae</taxon>
        <taxon>Candidatus Nitrosocosmicus</taxon>
    </lineage>
</organism>
<keyword evidence="2" id="KW-1185">Reference proteome</keyword>
<sequence>MNIIYIDLYTNMYVDKPKIHILYCSDQQFLFIKRIYFNYV</sequence>
<dbReference type="KEGG" id="nfn:NFRAN_1677"/>